<evidence type="ECO:0000256" key="1">
    <source>
        <dbReference type="ARBA" id="ARBA00022729"/>
    </source>
</evidence>
<name>A0A7S0RKT7_9CHLO</name>
<evidence type="ECO:0000259" key="2">
    <source>
        <dbReference type="Pfam" id="PF06725"/>
    </source>
</evidence>
<dbReference type="EMBL" id="HBFA01029604">
    <property type="protein sequence ID" value="CAD8680238.1"/>
    <property type="molecule type" value="Transcribed_RNA"/>
</dbReference>
<reference evidence="3" key="1">
    <citation type="submission" date="2021-01" db="EMBL/GenBank/DDBJ databases">
        <authorList>
            <person name="Corre E."/>
            <person name="Pelletier E."/>
            <person name="Niang G."/>
            <person name="Scheremetjew M."/>
            <person name="Finn R."/>
            <person name="Kale V."/>
            <person name="Holt S."/>
            <person name="Cochrane G."/>
            <person name="Meng A."/>
            <person name="Brown T."/>
            <person name="Cohen L."/>
        </authorList>
    </citation>
    <scope>NUCLEOTIDE SEQUENCE</scope>
    <source>
        <strain evidence="3">CCMP722</strain>
    </source>
</reference>
<dbReference type="InterPro" id="IPR059180">
    <property type="entry name" value="3D_YorM"/>
</dbReference>
<dbReference type="SUPFAM" id="SSF50685">
    <property type="entry name" value="Barwin-like endoglucanases"/>
    <property type="match status" value="1"/>
</dbReference>
<keyword evidence="1" id="KW-0732">Signal</keyword>
<evidence type="ECO:0000313" key="3">
    <source>
        <dbReference type="EMBL" id="CAD8680238.1"/>
    </source>
</evidence>
<dbReference type="InterPro" id="IPR051933">
    <property type="entry name" value="Resuscitation_pf_RpfB"/>
</dbReference>
<dbReference type="Gene3D" id="2.40.40.10">
    <property type="entry name" value="RlpA-like domain"/>
    <property type="match status" value="1"/>
</dbReference>
<dbReference type="InterPro" id="IPR010611">
    <property type="entry name" value="3D_dom"/>
</dbReference>
<dbReference type="Pfam" id="PF06725">
    <property type="entry name" value="3D"/>
    <property type="match status" value="1"/>
</dbReference>
<dbReference type="PANTHER" id="PTHR39160">
    <property type="entry name" value="CELL WALL-BINDING PROTEIN YOCH"/>
    <property type="match status" value="1"/>
</dbReference>
<dbReference type="GO" id="GO:0004553">
    <property type="term" value="F:hydrolase activity, hydrolyzing O-glycosyl compounds"/>
    <property type="evidence" value="ECO:0007669"/>
    <property type="project" value="InterPro"/>
</dbReference>
<dbReference type="GO" id="GO:0019867">
    <property type="term" value="C:outer membrane"/>
    <property type="evidence" value="ECO:0007669"/>
    <property type="project" value="InterPro"/>
</dbReference>
<organism evidence="3">
    <name type="scientific">Pyramimonas obovata</name>
    <dbReference type="NCBI Taxonomy" id="1411642"/>
    <lineage>
        <taxon>Eukaryota</taxon>
        <taxon>Viridiplantae</taxon>
        <taxon>Chlorophyta</taxon>
        <taxon>Pyramimonadophyceae</taxon>
        <taxon>Pyramimonadales</taxon>
        <taxon>Pyramimonadaceae</taxon>
        <taxon>Pyramimonas</taxon>
        <taxon>Pyramimonas incertae sedis</taxon>
    </lineage>
</organism>
<gene>
    <name evidence="3" type="ORF">POBO1169_LOCUS14932</name>
</gene>
<protein>
    <recommendedName>
        <fullName evidence="2">3D domain-containing protein</fullName>
    </recommendedName>
</protein>
<proteinExistence type="predicted"/>
<feature type="domain" description="3D" evidence="2">
    <location>
        <begin position="190"/>
        <end position="249"/>
    </location>
</feature>
<dbReference type="CDD" id="cd14667">
    <property type="entry name" value="3D_containing_proteins"/>
    <property type="match status" value="1"/>
</dbReference>
<dbReference type="InterPro" id="IPR036908">
    <property type="entry name" value="RlpA-like_sf"/>
</dbReference>
<dbReference type="PANTHER" id="PTHR39160:SF4">
    <property type="entry name" value="RESUSCITATION-PROMOTING FACTOR RPFB"/>
    <property type="match status" value="1"/>
</dbReference>
<dbReference type="GO" id="GO:0009254">
    <property type="term" value="P:peptidoglycan turnover"/>
    <property type="evidence" value="ECO:0007669"/>
    <property type="project" value="InterPro"/>
</dbReference>
<dbReference type="AlphaFoldDB" id="A0A7S0RKT7"/>
<sequence length="261" mass="28661">MTGQTNKPRGETTTIEATAYCSCGHCCGWSWGMALGPLPLFSPLTSFKKRASGRRCLPLWPKRRYTAKLKNGETVPAGWKLWDRVRGGAAGAAVGAAVGACLNTKGSFMPNLHNIPTAMRIGAIAGTALTPISPYWVETNLKGHSYGGVTSTGAIPKEPLPPLFSRESLTQPDKFVQRIVNFQWRARDGTIAADTTVYPFGTRMYIQHWGWGVVEDRGGAIKGQSRVDLYHYDHQKALKWGRRKTVVQVVRKAPYKKAAKS</sequence>
<accession>A0A7S0RKT7</accession>